<evidence type="ECO:0000256" key="7">
    <source>
        <dbReference type="ARBA" id="ARBA00023136"/>
    </source>
</evidence>
<evidence type="ECO:0000256" key="6">
    <source>
        <dbReference type="ARBA" id="ARBA00023098"/>
    </source>
</evidence>
<comment type="similarity">
    <text evidence="10">Belongs to the PlsY family.</text>
</comment>
<dbReference type="HAMAP" id="MF_01043">
    <property type="entry name" value="PlsY"/>
    <property type="match status" value="1"/>
</dbReference>
<dbReference type="Proteomes" id="UP001500227">
    <property type="component" value="Unassembled WGS sequence"/>
</dbReference>
<evidence type="ECO:0000256" key="4">
    <source>
        <dbReference type="ARBA" id="ARBA00022692"/>
    </source>
</evidence>
<keyword evidence="5 10" id="KW-1133">Transmembrane helix</keyword>
<accession>A0ABP9M6U3</accession>
<name>A0ABP9M6U3_9BURK</name>
<comment type="caution">
    <text evidence="11">The sequence shown here is derived from an EMBL/GenBank/DDBJ whole genome shotgun (WGS) entry which is preliminary data.</text>
</comment>
<evidence type="ECO:0000313" key="11">
    <source>
        <dbReference type="EMBL" id="GAA5091988.1"/>
    </source>
</evidence>
<comment type="caution">
    <text evidence="10">Lacks conserved residue(s) required for the propagation of feature annotation.</text>
</comment>
<keyword evidence="12" id="KW-1185">Reference proteome</keyword>
<comment type="subunit">
    <text evidence="10">Probably interacts with PlsX.</text>
</comment>
<keyword evidence="8 10" id="KW-0594">Phospholipid biosynthesis</keyword>
<dbReference type="PANTHER" id="PTHR30309:SF0">
    <property type="entry name" value="GLYCEROL-3-PHOSPHATE ACYLTRANSFERASE-RELATED"/>
    <property type="match status" value="1"/>
</dbReference>
<gene>
    <name evidence="10 11" type="primary">plsY</name>
    <name evidence="11" type="ORF">GCM10023337_18600</name>
</gene>
<keyword evidence="9 10" id="KW-1208">Phospholipid metabolism</keyword>
<keyword evidence="2 10" id="KW-0444">Lipid biosynthesis</keyword>
<proteinExistence type="inferred from homology"/>
<dbReference type="Pfam" id="PF02660">
    <property type="entry name" value="G3P_acyltransf"/>
    <property type="match status" value="1"/>
</dbReference>
<keyword evidence="3 10" id="KW-0808">Transferase</keyword>
<dbReference type="SMART" id="SM01207">
    <property type="entry name" value="G3P_acyltransf"/>
    <property type="match status" value="1"/>
</dbReference>
<comment type="catalytic activity">
    <reaction evidence="10">
        <text>an acyl phosphate + sn-glycerol 3-phosphate = a 1-acyl-sn-glycero-3-phosphate + phosphate</text>
        <dbReference type="Rhea" id="RHEA:34075"/>
        <dbReference type="ChEBI" id="CHEBI:43474"/>
        <dbReference type="ChEBI" id="CHEBI:57597"/>
        <dbReference type="ChEBI" id="CHEBI:57970"/>
        <dbReference type="ChEBI" id="CHEBI:59918"/>
        <dbReference type="EC" id="2.3.1.275"/>
    </reaction>
</comment>
<dbReference type="PANTHER" id="PTHR30309">
    <property type="entry name" value="INNER MEMBRANE PROTEIN YGIH"/>
    <property type="match status" value="1"/>
</dbReference>
<keyword evidence="6 10" id="KW-0443">Lipid metabolism</keyword>
<dbReference type="InterPro" id="IPR003811">
    <property type="entry name" value="G3P_acylTferase_PlsY"/>
</dbReference>
<reference evidence="12" key="1">
    <citation type="journal article" date="2019" name="Int. J. Syst. Evol. Microbiol.">
        <title>The Global Catalogue of Microorganisms (GCM) 10K type strain sequencing project: providing services to taxonomists for standard genome sequencing and annotation.</title>
        <authorList>
            <consortium name="The Broad Institute Genomics Platform"/>
            <consortium name="The Broad Institute Genome Sequencing Center for Infectious Disease"/>
            <person name="Wu L."/>
            <person name="Ma J."/>
        </authorList>
    </citation>
    <scope>NUCLEOTIDE SEQUENCE [LARGE SCALE GENOMIC DNA]</scope>
    <source>
        <strain evidence="12">JCM 18423</strain>
    </source>
</reference>
<feature type="transmembrane region" description="Helical" evidence="10">
    <location>
        <begin position="86"/>
        <end position="107"/>
    </location>
</feature>
<dbReference type="NCBIfam" id="TIGR00023">
    <property type="entry name" value="glycerol-3-phosphate 1-O-acyltransferase PlsY"/>
    <property type="match status" value="1"/>
</dbReference>
<evidence type="ECO:0000256" key="9">
    <source>
        <dbReference type="ARBA" id="ARBA00023264"/>
    </source>
</evidence>
<comment type="subcellular location">
    <subcellularLocation>
        <location evidence="10">Cell membrane</location>
        <topology evidence="10">Multi-pass membrane protein</topology>
    </subcellularLocation>
</comment>
<protein>
    <recommendedName>
        <fullName evidence="10">Glycerol-3-phosphate acyltransferase</fullName>
    </recommendedName>
    <alternativeName>
        <fullName evidence="10">Acyl-PO4 G3P acyltransferase</fullName>
    </alternativeName>
    <alternativeName>
        <fullName evidence="10">Acyl-phosphate--glycerol-3-phosphate acyltransferase</fullName>
    </alternativeName>
    <alternativeName>
        <fullName evidence="10">G3P acyltransferase</fullName>
        <shortName evidence="10">GPAT</shortName>
        <ecNumber evidence="10">2.3.1.275</ecNumber>
    </alternativeName>
    <alternativeName>
        <fullName evidence="10">Lysophosphatidic acid synthase</fullName>
        <shortName evidence="10">LPA synthase</shortName>
    </alternativeName>
</protein>
<evidence type="ECO:0000256" key="2">
    <source>
        <dbReference type="ARBA" id="ARBA00022516"/>
    </source>
</evidence>
<evidence type="ECO:0000256" key="8">
    <source>
        <dbReference type="ARBA" id="ARBA00023209"/>
    </source>
</evidence>
<evidence type="ECO:0000256" key="1">
    <source>
        <dbReference type="ARBA" id="ARBA00022475"/>
    </source>
</evidence>
<evidence type="ECO:0000313" key="12">
    <source>
        <dbReference type="Proteomes" id="UP001500227"/>
    </source>
</evidence>
<comment type="pathway">
    <text evidence="10">Lipid metabolism; phospholipid metabolism.</text>
</comment>
<dbReference type="RefSeq" id="WP_345371333.1">
    <property type="nucleotide sequence ID" value="NZ_BAABKD010000011.1"/>
</dbReference>
<feature type="transmembrane region" description="Helical" evidence="10">
    <location>
        <begin position="113"/>
        <end position="137"/>
    </location>
</feature>
<comment type="function">
    <text evidence="10">Catalyzes the transfer of an acyl group from acyl-phosphate (acyl-PO(4)) to glycerol-3-phosphate (G3P) to form lysophosphatidic acid (LPA). This enzyme utilizes acyl-phosphate as fatty acyl donor, but not acyl-CoA or acyl-ACP.</text>
</comment>
<keyword evidence="4 10" id="KW-0812">Transmembrane</keyword>
<evidence type="ECO:0000256" key="10">
    <source>
        <dbReference type="HAMAP-Rule" id="MF_01043"/>
    </source>
</evidence>
<evidence type="ECO:0000256" key="5">
    <source>
        <dbReference type="ARBA" id="ARBA00022989"/>
    </source>
</evidence>
<dbReference type="EC" id="2.3.1.275" evidence="10"/>
<feature type="transmembrane region" description="Helical" evidence="10">
    <location>
        <begin position="144"/>
        <end position="162"/>
    </location>
</feature>
<keyword evidence="7 10" id="KW-0472">Membrane</keyword>
<evidence type="ECO:0000256" key="3">
    <source>
        <dbReference type="ARBA" id="ARBA00022679"/>
    </source>
</evidence>
<dbReference type="EMBL" id="BAABKD010000011">
    <property type="protein sequence ID" value="GAA5091988.1"/>
    <property type="molecule type" value="Genomic_DNA"/>
</dbReference>
<sequence>MLWIIALATVVAAYGLGSLPFAVIVSRLMSLADPRTFGSNNPGATNVLRSGNKLAAALTLIGDLLKGSAAVWLAQWVSHSFELNTLVVAASAIAAFLGHVFPFTLGFKGGKGVATAIGILIAIQPALALACALTWLLVAYATRYSSLSAIIAAILAPAYYFLGAGSLWPMDKNLALCVGVLSLLLLWRHQANISRLLLGTESRIGQKTK</sequence>
<keyword evidence="1 10" id="KW-1003">Cell membrane</keyword>
<organism evidence="11 12">
    <name type="scientific">Paenalcaligenes hermetiae</name>
    <dbReference type="NCBI Taxonomy" id="1157987"/>
    <lineage>
        <taxon>Bacteria</taxon>
        <taxon>Pseudomonadati</taxon>
        <taxon>Pseudomonadota</taxon>
        <taxon>Betaproteobacteria</taxon>
        <taxon>Burkholderiales</taxon>
        <taxon>Alcaligenaceae</taxon>
        <taxon>Paenalcaligenes</taxon>
    </lineage>
</organism>